<reference evidence="1 2" key="1">
    <citation type="submission" date="2012-03" db="EMBL/GenBank/DDBJ databases">
        <title>The Genome Sequence of Bartonella tamiae Th239.</title>
        <authorList>
            <consortium name="The Broad Institute Genome Sequencing Platform"/>
            <consortium name="The Broad Institute Genome Sequencing Center for Infectious Disease"/>
            <person name="Feldgarden M."/>
            <person name="Kirby J."/>
            <person name="Kosoy M."/>
            <person name="Birtles R."/>
            <person name="Probert W.S."/>
            <person name="Chiaraviglio L."/>
            <person name="Young S.K."/>
            <person name="Zeng Q."/>
            <person name="Gargeya S."/>
            <person name="Fitzgerald M."/>
            <person name="Haas B."/>
            <person name="Abouelleil A."/>
            <person name="Alvarado L."/>
            <person name="Arachchi H.M."/>
            <person name="Berlin A."/>
            <person name="Chapman S.B."/>
            <person name="Gearin G."/>
            <person name="Goldberg J."/>
            <person name="Griggs A."/>
            <person name="Gujja S."/>
            <person name="Hansen M."/>
            <person name="Heiman D."/>
            <person name="Howarth C."/>
            <person name="Larimer J."/>
            <person name="Lui A."/>
            <person name="MacDonald P.J.P."/>
            <person name="McCowen C."/>
            <person name="Montmayeur A."/>
            <person name="Murphy C."/>
            <person name="Neiman D."/>
            <person name="Pearson M."/>
            <person name="Priest M."/>
            <person name="Roberts A."/>
            <person name="Saif S."/>
            <person name="Shea T."/>
            <person name="Sisk P."/>
            <person name="Stolte C."/>
            <person name="Sykes S."/>
            <person name="Wortman J."/>
            <person name="Nusbaum C."/>
            <person name="Birren B."/>
        </authorList>
    </citation>
    <scope>NUCLEOTIDE SEQUENCE [LARGE SCALE GENOMIC DNA]</scope>
    <source>
        <strain evidence="1 2">Th239</strain>
    </source>
</reference>
<dbReference type="HOGENOM" id="CLU_2987378_0_0_5"/>
<protein>
    <submittedName>
        <fullName evidence="1">Uncharacterized protein</fullName>
    </submittedName>
</protein>
<gene>
    <name evidence="1" type="ORF">ME5_01666</name>
</gene>
<dbReference type="PATRIC" id="fig|1094558.3.peg.1788"/>
<sequence>MSAYFYTMIYLLHKGNYQAKPYNVSHYDDRSDKLKRIMDDLEEETRFAVCHVLIMNI</sequence>
<dbReference type="Proteomes" id="UP000008952">
    <property type="component" value="Unassembled WGS sequence"/>
</dbReference>
<name>J1JWY9_9HYPH</name>
<accession>J1JWY9</accession>
<dbReference type="RefSeq" id="WP_008040222.1">
    <property type="nucleotide sequence ID" value="NZ_JH725147.1"/>
</dbReference>
<evidence type="ECO:0000313" key="1">
    <source>
        <dbReference type="EMBL" id="EJF89115.1"/>
    </source>
</evidence>
<proteinExistence type="predicted"/>
<keyword evidence="2" id="KW-1185">Reference proteome</keyword>
<evidence type="ECO:0000313" key="2">
    <source>
        <dbReference type="Proteomes" id="UP000008952"/>
    </source>
</evidence>
<dbReference type="AlphaFoldDB" id="J1JWY9"/>
<dbReference type="EMBL" id="AIMB01000008">
    <property type="protein sequence ID" value="EJF89115.1"/>
    <property type="molecule type" value="Genomic_DNA"/>
</dbReference>
<organism evidence="1 2">
    <name type="scientific">Bartonella tamiae Th239</name>
    <dbReference type="NCBI Taxonomy" id="1094558"/>
    <lineage>
        <taxon>Bacteria</taxon>
        <taxon>Pseudomonadati</taxon>
        <taxon>Pseudomonadota</taxon>
        <taxon>Alphaproteobacteria</taxon>
        <taxon>Hyphomicrobiales</taxon>
        <taxon>Bartonellaceae</taxon>
        <taxon>Bartonella</taxon>
    </lineage>
</organism>
<comment type="caution">
    <text evidence="1">The sequence shown here is derived from an EMBL/GenBank/DDBJ whole genome shotgun (WGS) entry which is preliminary data.</text>
</comment>